<dbReference type="AlphaFoldDB" id="A0A6L5QHG8"/>
<evidence type="ECO:0000259" key="6">
    <source>
        <dbReference type="Pfam" id="PF02518"/>
    </source>
</evidence>
<reference evidence="9 10" key="1">
    <citation type="submission" date="2019-11" db="EMBL/GenBank/DDBJ databases">
        <title>Novel species isolated from a subtropical stream in China.</title>
        <authorList>
            <person name="Lu H."/>
        </authorList>
    </citation>
    <scope>NUCLEOTIDE SEQUENCE [LARGE SCALE GENOMIC DNA]</scope>
    <source>
        <strain evidence="9 10">FT25W</strain>
    </source>
</reference>
<keyword evidence="4" id="KW-0472">Membrane</keyword>
<keyword evidence="1" id="KW-0808">Transferase</keyword>
<dbReference type="Gene3D" id="3.30.565.10">
    <property type="entry name" value="Histidine kinase-like ATPase, C-terminal domain"/>
    <property type="match status" value="1"/>
</dbReference>
<keyword evidence="3" id="KW-0902">Two-component regulatory system</keyword>
<dbReference type="SUPFAM" id="SSF63829">
    <property type="entry name" value="Calcium-dependent phosphotriesterase"/>
    <property type="match status" value="2"/>
</dbReference>
<feature type="signal peptide" evidence="5">
    <location>
        <begin position="1"/>
        <end position="21"/>
    </location>
</feature>
<dbReference type="InterPro" id="IPR015943">
    <property type="entry name" value="WD40/YVTN_repeat-like_dom_sf"/>
</dbReference>
<dbReference type="InterPro" id="IPR050482">
    <property type="entry name" value="Sensor_HK_TwoCompSys"/>
</dbReference>
<dbReference type="PANTHER" id="PTHR24421">
    <property type="entry name" value="NITRATE/NITRITE SENSOR PROTEIN NARX-RELATED"/>
    <property type="match status" value="1"/>
</dbReference>
<dbReference type="GO" id="GO:0000155">
    <property type="term" value="F:phosphorelay sensor kinase activity"/>
    <property type="evidence" value="ECO:0007669"/>
    <property type="project" value="InterPro"/>
</dbReference>
<keyword evidence="5" id="KW-0732">Signal</keyword>
<dbReference type="EMBL" id="WKJM01000011">
    <property type="protein sequence ID" value="MRX09115.1"/>
    <property type="molecule type" value="Genomic_DNA"/>
</dbReference>
<keyword evidence="4" id="KW-1133">Transmembrane helix</keyword>
<dbReference type="InterPro" id="IPR011712">
    <property type="entry name" value="Sig_transdc_His_kin_sub3_dim/P"/>
</dbReference>
<keyword evidence="10" id="KW-1185">Reference proteome</keyword>
<gene>
    <name evidence="9" type="ORF">GJ697_14835</name>
</gene>
<evidence type="ECO:0000256" key="5">
    <source>
        <dbReference type="SAM" id="SignalP"/>
    </source>
</evidence>
<evidence type="ECO:0008006" key="11">
    <source>
        <dbReference type="Google" id="ProtNLM"/>
    </source>
</evidence>
<dbReference type="InterPro" id="IPR011123">
    <property type="entry name" value="Y_Y_Y"/>
</dbReference>
<dbReference type="PANTHER" id="PTHR24421:SF62">
    <property type="entry name" value="SENSORY TRANSDUCTION HISTIDINE KINASE"/>
    <property type="match status" value="1"/>
</dbReference>
<dbReference type="GO" id="GO:0046983">
    <property type="term" value="F:protein dimerization activity"/>
    <property type="evidence" value="ECO:0007669"/>
    <property type="project" value="InterPro"/>
</dbReference>
<feature type="chain" id="PRO_5026706190" description="Histidine kinase/HSP90-like ATPase domain-containing protein" evidence="5">
    <location>
        <begin position="22"/>
        <end position="1004"/>
    </location>
</feature>
<evidence type="ECO:0000259" key="7">
    <source>
        <dbReference type="Pfam" id="PF07495"/>
    </source>
</evidence>
<dbReference type="CDD" id="cd16917">
    <property type="entry name" value="HATPase_UhpB-NarQ-NarX-like"/>
    <property type="match status" value="1"/>
</dbReference>
<accession>A0A6L5QHG8</accession>
<feature type="domain" description="Signal transduction histidine kinase subgroup 3 dimerisation and phosphoacceptor" evidence="8">
    <location>
        <begin position="788"/>
        <end position="852"/>
    </location>
</feature>
<dbReference type="Proteomes" id="UP000481037">
    <property type="component" value="Unassembled WGS sequence"/>
</dbReference>
<dbReference type="Pfam" id="PF02518">
    <property type="entry name" value="HATPase_c"/>
    <property type="match status" value="1"/>
</dbReference>
<dbReference type="RefSeq" id="WP_154362539.1">
    <property type="nucleotide sequence ID" value="NZ_WKJM01000011.1"/>
</dbReference>
<feature type="transmembrane region" description="Helical" evidence="4">
    <location>
        <begin position="754"/>
        <end position="775"/>
    </location>
</feature>
<sequence length="1004" mass="110035">MSRRIILLLLVLACIAPRAWALDSKVALSDYHHDIWTGKDGAPGEIAAMAQTADGWLWIGSSTGLYRFDGFRFQRFETLPGAAMPARPITALKALRNGDLLIGYIFGGVSRLSKGRLTHYPSHIGRDLIPGVINVIADDDGVVWAATNGGLLQLKQGEWRNVGAAMGLPRGRVSNILIDQYRQIWLAAGDQLMVLAHGAQRFRSVLRGYNTTNLSASPDGRLWLDSHDKLTPVPAQQPGQQLPRPQWMALGEGQEDGLFDRDGNYWALNCPGVCRTDGVGRQPGGVFTPTGKPDSRLDQAWQVSNLTGNVLFEDRDGSIWVGTQAGVERFRQNRLFQVKLSGGERFFTFARDEAGRVLVLARPNNELWRLNADGSTELLERGTETEFGALANSADGGLLKAGPHDIERRHGKTVERIAYPPGLEEHGVVNAVRMVDDGKGLWLSVTRRGLFRWQDGRWMSQAELGIPTVVAYAAPGAPGAMWFGYNDGTLLYYDQGRITRYAPHEEGDIGAITFVRGGPEVVVGGNAGVVVLQGGQFRRLHAQDPDVLARVSGMAISANGDRWFNGSKGVVHVRAVDWRSALDNPELPLKYALYGALDGYPGFASITNHVPSAVADAEGQLWFAGTNGIARLDSTRAYPLPHPPQVKIETLVAQGKRYLALDQPVLLAPGTTSLRIEYTALSYTMPEGLRFRYQLEGVDTDWQDAGARRAVSYTNLGPGDYRFRVAAVNQFGQWNDQAAVIAVRILPTFRQTPLFYLLCIAVLAGAAYLLYRVWLNQATLRLATRTAERERIARALHDSFLQSVHGLTLSFQSALGGLAPDSPARRKIERVLLMADKVMEEGRDELQDLRSGAMGDGDLARGLMLVGEVLEESHRAVFSLRTQGKPRALDEQVACEVYSIAREALINAFRHADAASVQVELEYGAAQFIVQVLDDGKGIDPEVARHGSSGRWGLTGLFERAGRIGSQATLENRASGGTCMRLVVPAACAYAGQARWKRYIPWFK</sequence>
<evidence type="ECO:0000256" key="4">
    <source>
        <dbReference type="SAM" id="Phobius"/>
    </source>
</evidence>
<dbReference type="InterPro" id="IPR036890">
    <property type="entry name" value="HATPase_C_sf"/>
</dbReference>
<dbReference type="Gene3D" id="2.60.40.10">
    <property type="entry name" value="Immunoglobulins"/>
    <property type="match status" value="1"/>
</dbReference>
<protein>
    <recommendedName>
        <fullName evidence="11">Histidine kinase/HSP90-like ATPase domain-containing protein</fullName>
    </recommendedName>
</protein>
<evidence type="ECO:0000256" key="2">
    <source>
        <dbReference type="ARBA" id="ARBA00022777"/>
    </source>
</evidence>
<dbReference type="Pfam" id="PF07495">
    <property type="entry name" value="Y_Y_Y"/>
    <property type="match status" value="1"/>
</dbReference>
<keyword evidence="2" id="KW-0418">Kinase</keyword>
<dbReference type="Gene3D" id="2.130.10.10">
    <property type="entry name" value="YVTN repeat-like/Quinoprotein amine dehydrogenase"/>
    <property type="match status" value="3"/>
</dbReference>
<proteinExistence type="predicted"/>
<comment type="caution">
    <text evidence="9">The sequence shown here is derived from an EMBL/GenBank/DDBJ whole genome shotgun (WGS) entry which is preliminary data.</text>
</comment>
<evidence type="ECO:0000313" key="9">
    <source>
        <dbReference type="EMBL" id="MRX09115.1"/>
    </source>
</evidence>
<feature type="domain" description="Histidine kinase/HSP90-like ATPase" evidence="6">
    <location>
        <begin position="897"/>
        <end position="986"/>
    </location>
</feature>
<keyword evidence="4" id="KW-0812">Transmembrane</keyword>
<dbReference type="InterPro" id="IPR003594">
    <property type="entry name" value="HATPase_dom"/>
</dbReference>
<organism evidence="9 10">
    <name type="scientific">Duganella alba</name>
    <dbReference type="NCBI Taxonomy" id="2666081"/>
    <lineage>
        <taxon>Bacteria</taxon>
        <taxon>Pseudomonadati</taxon>
        <taxon>Pseudomonadota</taxon>
        <taxon>Betaproteobacteria</taxon>
        <taxon>Burkholderiales</taxon>
        <taxon>Oxalobacteraceae</taxon>
        <taxon>Telluria group</taxon>
        <taxon>Duganella</taxon>
    </lineage>
</organism>
<evidence type="ECO:0000313" key="10">
    <source>
        <dbReference type="Proteomes" id="UP000481037"/>
    </source>
</evidence>
<dbReference type="InterPro" id="IPR013783">
    <property type="entry name" value="Ig-like_fold"/>
</dbReference>
<evidence type="ECO:0000256" key="3">
    <source>
        <dbReference type="ARBA" id="ARBA00023012"/>
    </source>
</evidence>
<dbReference type="Gene3D" id="1.20.5.1930">
    <property type="match status" value="1"/>
</dbReference>
<evidence type="ECO:0000259" key="8">
    <source>
        <dbReference type="Pfam" id="PF07730"/>
    </source>
</evidence>
<feature type="domain" description="Two component regulator three Y" evidence="7">
    <location>
        <begin position="682"/>
        <end position="745"/>
    </location>
</feature>
<dbReference type="SUPFAM" id="SSF55874">
    <property type="entry name" value="ATPase domain of HSP90 chaperone/DNA topoisomerase II/histidine kinase"/>
    <property type="match status" value="1"/>
</dbReference>
<name>A0A6L5QHG8_9BURK</name>
<dbReference type="GO" id="GO:0016020">
    <property type="term" value="C:membrane"/>
    <property type="evidence" value="ECO:0007669"/>
    <property type="project" value="InterPro"/>
</dbReference>
<dbReference type="Pfam" id="PF07730">
    <property type="entry name" value="HisKA_3"/>
    <property type="match status" value="1"/>
</dbReference>
<evidence type="ECO:0000256" key="1">
    <source>
        <dbReference type="ARBA" id="ARBA00022679"/>
    </source>
</evidence>